<evidence type="ECO:0000313" key="3">
    <source>
        <dbReference type="Proteomes" id="UP001230268"/>
    </source>
</evidence>
<name>A0AAD8PD95_BABGI</name>
<proteinExistence type="predicted"/>
<protein>
    <submittedName>
        <fullName evidence="2">Uncharacterized protein</fullName>
    </submittedName>
</protein>
<feature type="compositionally biased region" description="Basic and acidic residues" evidence="1">
    <location>
        <begin position="102"/>
        <end position="132"/>
    </location>
</feature>
<gene>
    <name evidence="2" type="ORF">BgAZ_400220</name>
</gene>
<dbReference type="Proteomes" id="UP001230268">
    <property type="component" value="Unassembled WGS sequence"/>
</dbReference>
<comment type="caution">
    <text evidence="2">The sequence shown here is derived from an EMBL/GenBank/DDBJ whole genome shotgun (WGS) entry which is preliminary data.</text>
</comment>
<evidence type="ECO:0000256" key="1">
    <source>
        <dbReference type="SAM" id="MobiDB-lite"/>
    </source>
</evidence>
<keyword evidence="3" id="KW-1185">Reference proteome</keyword>
<sequence length="634" mass="72354">MSTQGSKYRGQEYKRRDSASHKDNSYYSDTSRRRYDHEPSDGYRRHHGSDDRGRHGRYQDRDYYGESRGSRSHRSHYRSYHYDEVDDEEDDYYNESRGYRSSRYDDNPKYRKSSYHYDDRDRYDRSERYDRYKRGRHSYSPQTPPSDRRSPNPKKPYYSAPPLPPEDAADNTRGAEQPEHGYKGGERPSNNQTIATAGGISKDRVSPRGRARGEQVTSEPTDHDTKVADPRTAANAHAPRLTVEFDVVTLPYVAPADATLASPAFDMTISWNEIKPNNNIYHTPLELINVHMCSKRPNINDEWWLKGTHSLLMMGIPRHWPPNEVLTFIMESFDRILSVDDMVTEEDDEVEGVTHDQGSKKNLIQWCRNMGLQKFVLMFGSIGLAVNEMPCNYPLSADISKATGSRKALHNTADQPGAMALLIFDSESNAMQFWSSISSTCIKAYPSTITVCPDPSGWRIYTEALALWFYKDAVMQQNPQANNLKDKKTEDLLSVLTTKPTEEPAQKQKPVSQLIFVSPYVSNPEDASDIAKDLAKVGIKCMYHKPSKIMSLQFPNETLFSTLSVNHRYFTSPSGARVQCCFIKCLNKYLPLVKRTNVEHISNAVEKSKTVPPKPSKFKPPSNGVITIYNPNTS</sequence>
<feature type="compositionally biased region" description="Basic residues" evidence="1">
    <location>
        <begin position="70"/>
        <end position="79"/>
    </location>
</feature>
<feature type="compositionally biased region" description="Basic and acidic residues" evidence="1">
    <location>
        <begin position="9"/>
        <end position="69"/>
    </location>
</feature>
<feature type="compositionally biased region" description="Basic and acidic residues" evidence="1">
    <location>
        <begin position="176"/>
        <end position="186"/>
    </location>
</feature>
<feature type="region of interest" description="Disordered" evidence="1">
    <location>
        <begin position="1"/>
        <end position="235"/>
    </location>
</feature>
<accession>A0AAD8PD95</accession>
<dbReference type="AlphaFoldDB" id="A0AAD8PD95"/>
<reference evidence="2" key="1">
    <citation type="submission" date="2023-08" db="EMBL/GenBank/DDBJ databases">
        <title>Draft sequence of the Babesia gibsoni genome.</title>
        <authorList>
            <person name="Yamagishi J.Y."/>
            <person name="Xuan X.X."/>
        </authorList>
    </citation>
    <scope>NUCLEOTIDE SEQUENCE</scope>
    <source>
        <strain evidence="2">Azabu</strain>
    </source>
</reference>
<feature type="compositionally biased region" description="Acidic residues" evidence="1">
    <location>
        <begin position="84"/>
        <end position="93"/>
    </location>
</feature>
<organism evidence="2 3">
    <name type="scientific">Babesia gibsoni</name>
    <dbReference type="NCBI Taxonomy" id="33632"/>
    <lineage>
        <taxon>Eukaryota</taxon>
        <taxon>Sar</taxon>
        <taxon>Alveolata</taxon>
        <taxon>Apicomplexa</taxon>
        <taxon>Aconoidasida</taxon>
        <taxon>Piroplasmida</taxon>
        <taxon>Babesiidae</taxon>
        <taxon>Babesia</taxon>
    </lineage>
</organism>
<dbReference type="EMBL" id="JAVEPI010000004">
    <property type="protein sequence ID" value="KAK1441992.1"/>
    <property type="molecule type" value="Genomic_DNA"/>
</dbReference>
<evidence type="ECO:0000313" key="2">
    <source>
        <dbReference type="EMBL" id="KAK1441992.1"/>
    </source>
</evidence>
<feature type="compositionally biased region" description="Basic and acidic residues" evidence="1">
    <location>
        <begin position="220"/>
        <end position="229"/>
    </location>
</feature>